<dbReference type="InterPro" id="IPR020084">
    <property type="entry name" value="NUDIX_hydrolase_CS"/>
</dbReference>
<comment type="cofactor">
    <cofactor evidence="1">
        <name>Mg(2+)</name>
        <dbReference type="ChEBI" id="CHEBI:18420"/>
    </cofactor>
</comment>
<evidence type="ECO:0000256" key="2">
    <source>
        <dbReference type="ARBA" id="ARBA00022801"/>
    </source>
</evidence>
<dbReference type="Proteomes" id="UP000630923">
    <property type="component" value="Unassembled WGS sequence"/>
</dbReference>
<evidence type="ECO:0000313" key="5">
    <source>
        <dbReference type="EMBL" id="GHF23506.1"/>
    </source>
</evidence>
<dbReference type="PROSITE" id="PS51462">
    <property type="entry name" value="NUDIX"/>
    <property type="match status" value="1"/>
</dbReference>
<dbReference type="PANTHER" id="PTHR43736">
    <property type="entry name" value="ADP-RIBOSE PYROPHOSPHATASE"/>
    <property type="match status" value="1"/>
</dbReference>
<dbReference type="PANTHER" id="PTHR43736:SF1">
    <property type="entry name" value="DIHYDRONEOPTERIN TRIPHOSPHATE DIPHOSPHATASE"/>
    <property type="match status" value="1"/>
</dbReference>
<dbReference type="InterPro" id="IPR000086">
    <property type="entry name" value="NUDIX_hydrolase_dom"/>
</dbReference>
<evidence type="ECO:0000313" key="6">
    <source>
        <dbReference type="Proteomes" id="UP000630923"/>
    </source>
</evidence>
<dbReference type="GO" id="GO:0016787">
    <property type="term" value="F:hydrolase activity"/>
    <property type="evidence" value="ECO:0007669"/>
    <property type="project" value="UniProtKB-KW"/>
</dbReference>
<dbReference type="Gene3D" id="3.90.79.10">
    <property type="entry name" value="Nucleoside Triphosphate Pyrophosphohydrolase"/>
    <property type="match status" value="1"/>
</dbReference>
<reference evidence="5" key="1">
    <citation type="journal article" date="2014" name="Int. J. Syst. Evol. Microbiol.">
        <title>Complete genome sequence of Corynebacterium casei LMG S-19264T (=DSM 44701T), isolated from a smear-ripened cheese.</title>
        <authorList>
            <consortium name="US DOE Joint Genome Institute (JGI-PGF)"/>
            <person name="Walter F."/>
            <person name="Albersmeier A."/>
            <person name="Kalinowski J."/>
            <person name="Ruckert C."/>
        </authorList>
    </citation>
    <scope>NUCLEOTIDE SEQUENCE</scope>
    <source>
        <strain evidence="5">KCTC 42590</strain>
    </source>
</reference>
<keyword evidence="2 3" id="KW-0378">Hydrolase</keyword>
<accession>A0A919ARH2</accession>
<dbReference type="CDD" id="cd04673">
    <property type="entry name" value="NUDIX_ADPRase"/>
    <property type="match status" value="1"/>
</dbReference>
<organism evidence="5 6">
    <name type="scientific">Kordiimonas sediminis</name>
    <dbReference type="NCBI Taxonomy" id="1735581"/>
    <lineage>
        <taxon>Bacteria</taxon>
        <taxon>Pseudomonadati</taxon>
        <taxon>Pseudomonadota</taxon>
        <taxon>Alphaproteobacteria</taxon>
        <taxon>Kordiimonadales</taxon>
        <taxon>Kordiimonadaceae</taxon>
        <taxon>Kordiimonas</taxon>
    </lineage>
</organism>
<dbReference type="PROSITE" id="PS00893">
    <property type="entry name" value="NUDIX_BOX"/>
    <property type="match status" value="1"/>
</dbReference>
<dbReference type="PRINTS" id="PR00502">
    <property type="entry name" value="NUDIXFAMILY"/>
</dbReference>
<dbReference type="InterPro" id="IPR015797">
    <property type="entry name" value="NUDIX_hydrolase-like_dom_sf"/>
</dbReference>
<sequence length="151" mass="16450">MSVRSFPRPIVGVGTVVFCGDKVLLIKRSNPPKADEWSLPGGKQELGETLVEAARREVLEETGIIAEIKGLVDVVDFIDRSPSSQKIAHHYTLIDYWGICTADTVTAGSDAKAACFYSLEEALALPLWSETKRIILAANALYVASRQETAD</sequence>
<keyword evidence="6" id="KW-1185">Reference proteome</keyword>
<feature type="domain" description="Nudix hydrolase" evidence="4">
    <location>
        <begin position="8"/>
        <end position="140"/>
    </location>
</feature>
<dbReference type="AlphaFoldDB" id="A0A919ARH2"/>
<dbReference type="Pfam" id="PF00293">
    <property type="entry name" value="NUDIX"/>
    <property type="match status" value="1"/>
</dbReference>
<name>A0A919ARH2_9PROT</name>
<dbReference type="RefSeq" id="WP_191252062.1">
    <property type="nucleotide sequence ID" value="NZ_BNCI01000002.1"/>
</dbReference>
<comment type="similarity">
    <text evidence="3">Belongs to the Nudix hydrolase family.</text>
</comment>
<proteinExistence type="inferred from homology"/>
<dbReference type="EMBL" id="BNCI01000002">
    <property type="protein sequence ID" value="GHF23506.1"/>
    <property type="molecule type" value="Genomic_DNA"/>
</dbReference>
<evidence type="ECO:0000256" key="1">
    <source>
        <dbReference type="ARBA" id="ARBA00001946"/>
    </source>
</evidence>
<comment type="caution">
    <text evidence="5">The sequence shown here is derived from an EMBL/GenBank/DDBJ whole genome shotgun (WGS) entry which is preliminary data.</text>
</comment>
<dbReference type="InterPro" id="IPR020476">
    <property type="entry name" value="Nudix_hydrolase"/>
</dbReference>
<gene>
    <name evidence="5" type="ORF">GCM10017044_17550</name>
</gene>
<evidence type="ECO:0000259" key="4">
    <source>
        <dbReference type="PROSITE" id="PS51462"/>
    </source>
</evidence>
<evidence type="ECO:0000256" key="3">
    <source>
        <dbReference type="RuleBase" id="RU003476"/>
    </source>
</evidence>
<dbReference type="SUPFAM" id="SSF55811">
    <property type="entry name" value="Nudix"/>
    <property type="match status" value="1"/>
</dbReference>
<reference evidence="5" key="2">
    <citation type="submission" date="2020-09" db="EMBL/GenBank/DDBJ databases">
        <authorList>
            <person name="Sun Q."/>
            <person name="Kim S."/>
        </authorList>
    </citation>
    <scope>NUCLEOTIDE SEQUENCE</scope>
    <source>
        <strain evidence="5">KCTC 42590</strain>
    </source>
</reference>
<protein>
    <submittedName>
        <fullName evidence="5">DNA mismatch repair protein MutT</fullName>
    </submittedName>
</protein>